<dbReference type="EMBL" id="UZAU01000547">
    <property type="status" value="NOT_ANNOTATED_CDS"/>
    <property type="molecule type" value="Genomic_DNA"/>
</dbReference>
<dbReference type="AlphaFoldDB" id="A0A803PN91"/>
<feature type="region of interest" description="Disordered" evidence="1">
    <location>
        <begin position="1"/>
        <end position="57"/>
    </location>
</feature>
<name>A0A803PN91_CANSA</name>
<feature type="compositionally biased region" description="Polar residues" evidence="1">
    <location>
        <begin position="1"/>
        <end position="17"/>
    </location>
</feature>
<accession>A0A803PN91</accession>
<reference evidence="2" key="2">
    <citation type="submission" date="2021-03" db="UniProtKB">
        <authorList>
            <consortium name="EnsemblPlants"/>
        </authorList>
    </citation>
    <scope>IDENTIFICATION</scope>
</reference>
<evidence type="ECO:0000313" key="2">
    <source>
        <dbReference type="EnsemblPlants" id="cds.evm.model.05.1868"/>
    </source>
</evidence>
<protein>
    <submittedName>
        <fullName evidence="2">Uncharacterized protein</fullName>
    </submittedName>
</protein>
<organism evidence="2 3">
    <name type="scientific">Cannabis sativa</name>
    <name type="common">Hemp</name>
    <name type="synonym">Marijuana</name>
    <dbReference type="NCBI Taxonomy" id="3483"/>
    <lineage>
        <taxon>Eukaryota</taxon>
        <taxon>Viridiplantae</taxon>
        <taxon>Streptophyta</taxon>
        <taxon>Embryophyta</taxon>
        <taxon>Tracheophyta</taxon>
        <taxon>Spermatophyta</taxon>
        <taxon>Magnoliopsida</taxon>
        <taxon>eudicotyledons</taxon>
        <taxon>Gunneridae</taxon>
        <taxon>Pentapetalae</taxon>
        <taxon>rosids</taxon>
        <taxon>fabids</taxon>
        <taxon>Rosales</taxon>
        <taxon>Cannabaceae</taxon>
        <taxon>Cannabis</taxon>
    </lineage>
</organism>
<dbReference type="Gramene" id="evm.model.05.1868">
    <property type="protein sequence ID" value="cds.evm.model.05.1868"/>
    <property type="gene ID" value="evm.TU.05.1868"/>
</dbReference>
<keyword evidence="3" id="KW-1185">Reference proteome</keyword>
<proteinExistence type="predicted"/>
<sequence length="89" mass="10196">MVKIQSSLSPSVSSKAMNSKRKTKETLCKGSDSGESDLSMKRRKNSNESKKGKCAHRPLKKIKHVVEKDDVEYDSDDLRLEFHILLRYL</sequence>
<dbReference type="Proteomes" id="UP000596661">
    <property type="component" value="Chromosome 5"/>
</dbReference>
<dbReference type="EnsemblPlants" id="evm.model.05.1868">
    <property type="protein sequence ID" value="cds.evm.model.05.1868"/>
    <property type="gene ID" value="evm.TU.05.1868"/>
</dbReference>
<evidence type="ECO:0000313" key="3">
    <source>
        <dbReference type="Proteomes" id="UP000596661"/>
    </source>
</evidence>
<reference evidence="2" key="1">
    <citation type="submission" date="2018-11" db="EMBL/GenBank/DDBJ databases">
        <authorList>
            <person name="Grassa J C."/>
        </authorList>
    </citation>
    <scope>NUCLEOTIDE SEQUENCE [LARGE SCALE GENOMIC DNA]</scope>
</reference>
<evidence type="ECO:0000256" key="1">
    <source>
        <dbReference type="SAM" id="MobiDB-lite"/>
    </source>
</evidence>